<evidence type="ECO:0000256" key="2">
    <source>
        <dbReference type="ARBA" id="ARBA00022448"/>
    </source>
</evidence>
<accession>A0A2R5L6T4</accession>
<dbReference type="PIRSF" id="PIRSF005673">
    <property type="entry name" value="Importin_alpha"/>
    <property type="match status" value="1"/>
</dbReference>
<dbReference type="KEGG" id="oti:135388211"/>
<dbReference type="Pfam" id="PF00514">
    <property type="entry name" value="Arm"/>
    <property type="match status" value="8"/>
</dbReference>
<dbReference type="InterPro" id="IPR011989">
    <property type="entry name" value="ARM-like"/>
</dbReference>
<dbReference type="GeneID" id="135388211"/>
<feature type="repeat" description="ARM" evidence="6">
    <location>
        <begin position="322"/>
        <end position="364"/>
    </location>
</feature>
<dbReference type="GO" id="GO:0005634">
    <property type="term" value="C:nucleus"/>
    <property type="evidence" value="ECO:0007669"/>
    <property type="project" value="UniProtKB-ARBA"/>
</dbReference>
<dbReference type="InterPro" id="IPR000225">
    <property type="entry name" value="Armadillo"/>
</dbReference>
<dbReference type="EMBL" id="GGLE01001098">
    <property type="protein sequence ID" value="MBY05224.1"/>
    <property type="molecule type" value="Transcribed_RNA"/>
</dbReference>
<feature type="compositionally biased region" description="Basic and acidic residues" evidence="7">
    <location>
        <begin position="13"/>
        <end position="41"/>
    </location>
</feature>
<dbReference type="GO" id="GO:0006607">
    <property type="term" value="P:NLS-bearing protein import into nucleus"/>
    <property type="evidence" value="ECO:0007669"/>
    <property type="project" value="UniProtKB-ARBA"/>
</dbReference>
<evidence type="ECO:0000259" key="8">
    <source>
        <dbReference type="PROSITE" id="PS51214"/>
    </source>
</evidence>
<evidence type="ECO:0000256" key="6">
    <source>
        <dbReference type="PROSITE-ProRule" id="PRU00259"/>
    </source>
</evidence>
<sequence length="516" mass="55930">MPTPSRINTFKNKGKDQEEMRRRRTEVSIELRKQRKDDQILKRRNVSISEDPVSPLQEQNKQQAAQMPLEDMISGLVSTDPAVQLEATQAVRKVLSRERHPPIDAMIEAGVVPVLVQFLSRDDCPSLQFEAAWALTNISSGTAEQTDAVVRVGAVPLFIRLLSSPHPTVCEQAVWALGNIAGDGPALRDMVIGLGIVKPLLNLIKPDTPAPFLRNVTWTVSNLCRNKNPPPPFEAVRECLPTLAQLIYHTDKEVVADACWALSYLTDGSNEKIEAVVGAGVVPRLAELLDQNSVSVLTPALRAVGNIVTGSDAQTQTVIDAGALPCFRKLLRHTKANVQKEAAWAISNITAGNESQIQAVIDSGLVEPIIEVLASGDYKGQKEAVWAVTNLTSGGTLEQIVYLVQAGVLGPVCQMLSIPEAKTLLVALDAIRNILAAGDKLGQRDKICLMVEEAGGLDKVEALQRHENVEVYNVALGIIEQYFGDDLGDQDYAVAPEAQGDSYTFSAPAPEQGFSF</sequence>
<dbReference type="InterPro" id="IPR002652">
    <property type="entry name" value="Importin-a_IBB"/>
</dbReference>
<dbReference type="SUPFAM" id="SSF48371">
    <property type="entry name" value="ARM repeat"/>
    <property type="match status" value="1"/>
</dbReference>
<protein>
    <recommendedName>
        <fullName evidence="5">Importin subunit alpha</fullName>
    </recommendedName>
</protein>
<dbReference type="PANTHER" id="PTHR23316">
    <property type="entry name" value="IMPORTIN ALPHA"/>
    <property type="match status" value="1"/>
</dbReference>
<dbReference type="FunFam" id="1.25.10.10:FF:000009">
    <property type="entry name" value="Importin subunit alpha"/>
    <property type="match status" value="1"/>
</dbReference>
<evidence type="ECO:0000256" key="5">
    <source>
        <dbReference type="PIRNR" id="PIRNR005673"/>
    </source>
</evidence>
<dbReference type="SMART" id="SM00185">
    <property type="entry name" value="ARM"/>
    <property type="match status" value="10"/>
</dbReference>
<evidence type="ECO:0000256" key="7">
    <source>
        <dbReference type="SAM" id="MobiDB-lite"/>
    </source>
</evidence>
<dbReference type="Gene3D" id="1.25.10.10">
    <property type="entry name" value="Leucine-rich Repeat Variant"/>
    <property type="match status" value="1"/>
</dbReference>
<feature type="domain" description="IBB" evidence="8">
    <location>
        <begin position="1"/>
        <end position="53"/>
    </location>
</feature>
<dbReference type="PROSITE" id="PS50176">
    <property type="entry name" value="ARM_REPEAT"/>
    <property type="match status" value="4"/>
</dbReference>
<organism evidence="9">
    <name type="scientific">Ornithodoros turicata</name>
    <dbReference type="NCBI Taxonomy" id="34597"/>
    <lineage>
        <taxon>Eukaryota</taxon>
        <taxon>Metazoa</taxon>
        <taxon>Ecdysozoa</taxon>
        <taxon>Arthropoda</taxon>
        <taxon>Chelicerata</taxon>
        <taxon>Arachnida</taxon>
        <taxon>Acari</taxon>
        <taxon>Parasitiformes</taxon>
        <taxon>Ixodida</taxon>
        <taxon>Ixodoidea</taxon>
        <taxon>Argasidae</taxon>
        <taxon>Ornithodorinae</taxon>
        <taxon>Ornithodoros</taxon>
    </lineage>
</organism>
<feature type="repeat" description="ARM" evidence="6">
    <location>
        <begin position="153"/>
        <end position="181"/>
    </location>
</feature>
<dbReference type="InterPro" id="IPR032413">
    <property type="entry name" value="Arm_3"/>
</dbReference>
<comment type="similarity">
    <text evidence="1 5">Belongs to the importin alpha family.</text>
</comment>
<dbReference type="Pfam" id="PF16186">
    <property type="entry name" value="Arm_3"/>
    <property type="match status" value="1"/>
</dbReference>
<dbReference type="RefSeq" id="XP_064473682.1">
    <property type="nucleotide sequence ID" value="XM_064617612.1"/>
</dbReference>
<dbReference type="InterPro" id="IPR036975">
    <property type="entry name" value="Importin-a_IBB_sf"/>
</dbReference>
<dbReference type="GO" id="GO:0061608">
    <property type="term" value="F:nuclear import signal receptor activity"/>
    <property type="evidence" value="ECO:0007669"/>
    <property type="project" value="InterPro"/>
</dbReference>
<dbReference type="Gene3D" id="1.20.5.690">
    <property type="entry name" value="Importin-alpha, importin-beta-binding domain"/>
    <property type="match status" value="1"/>
</dbReference>
<feature type="compositionally biased region" description="Polar residues" evidence="7">
    <location>
        <begin position="1"/>
        <end position="11"/>
    </location>
</feature>
<dbReference type="InterPro" id="IPR024931">
    <property type="entry name" value="Importin_alpha"/>
</dbReference>
<keyword evidence="3" id="KW-0677">Repeat</keyword>
<keyword evidence="2 5" id="KW-0813">Transport</keyword>
<evidence type="ECO:0000256" key="3">
    <source>
        <dbReference type="ARBA" id="ARBA00022737"/>
    </source>
</evidence>
<name>A0A2R5L6T4_9ACAR</name>
<reference evidence="9" key="1">
    <citation type="submission" date="2018-03" db="EMBL/GenBank/DDBJ databases">
        <title>The relapsing fever spirochete Borrelia turicatae persists in the highly oxidative environment of its soft-bodied tick vector.</title>
        <authorList>
            <person name="Bourret T.J."/>
            <person name="Boyle W.K."/>
            <person name="Valenzuela J.G."/>
            <person name="Oliveira F."/>
            <person name="Lopez J.E."/>
        </authorList>
    </citation>
    <scope>NUCLEOTIDE SEQUENCE</scope>
    <source>
        <strain evidence="9">Kansas strain/isolate</strain>
        <tissue evidence="9">Salivary glands</tissue>
    </source>
</reference>
<feature type="repeat" description="ARM" evidence="6">
    <location>
        <begin position="280"/>
        <end position="322"/>
    </location>
</feature>
<feature type="repeat" description="ARM" evidence="6">
    <location>
        <begin position="110"/>
        <end position="153"/>
    </location>
</feature>
<dbReference type="Pfam" id="PF01749">
    <property type="entry name" value="IBB"/>
    <property type="match status" value="1"/>
</dbReference>
<evidence type="ECO:0000256" key="1">
    <source>
        <dbReference type="ARBA" id="ARBA00010394"/>
    </source>
</evidence>
<dbReference type="GO" id="GO:0005737">
    <property type="term" value="C:cytoplasm"/>
    <property type="evidence" value="ECO:0007669"/>
    <property type="project" value="InterPro"/>
</dbReference>
<evidence type="ECO:0000313" key="9">
    <source>
        <dbReference type="EMBL" id="MBY05224.1"/>
    </source>
</evidence>
<dbReference type="AlphaFoldDB" id="A0A2R5L6T4"/>
<dbReference type="PROSITE" id="PS51214">
    <property type="entry name" value="IBB"/>
    <property type="match status" value="1"/>
</dbReference>
<feature type="region of interest" description="Disordered" evidence="7">
    <location>
        <begin position="1"/>
        <end position="62"/>
    </location>
</feature>
<keyword evidence="4 5" id="KW-0653">Protein transport</keyword>
<evidence type="ECO:0000256" key="4">
    <source>
        <dbReference type="ARBA" id="ARBA00022927"/>
    </source>
</evidence>
<dbReference type="InterPro" id="IPR016024">
    <property type="entry name" value="ARM-type_fold"/>
</dbReference>
<proteinExistence type="inferred from homology"/>